<gene>
    <name evidence="2" type="ORF">CG716_17085</name>
</gene>
<dbReference type="EMBL" id="NOZR01000014">
    <property type="protein sequence ID" value="OYN77970.1"/>
    <property type="molecule type" value="Genomic_DNA"/>
</dbReference>
<sequence>MCGMNRVSTDRGTFCCHAVLMPRLPRRIASDLNARLRSPETAAVVAGLESKLTERRRDYKLQSGAFRGVRVVVYRGFAADDVAKVRVRVIETPELPGDSRIPYWEVAQSNLRRHAALSIVGAEVELRVGRHRATEVTDSHGFANFSLPVPKLKVGWHAAEAVAAGIGDDEPAVGSGWVVKPSLAAPFLVISDIDDTILLTGLTEGLAMVARTLLREVEQRNAIPGMSALYRGLARGVAGRSGKLRPEPAFFYVSTGSWSFYSMLEQFIELRAFPPGPMFLTDWGPTERYLRRSGAEHKRAAVRRLFDAYPGMRFVLIGDSGQRDPLIYEEMAREFPDRVLLAIIRQVGSDEEERNALLREHAEALQGEGIPLHLVADPSEAAELAHSLLLCDGDTVAEARDELGD</sequence>
<organism evidence="2 3">
    <name type="scientific">Mycolicibacterium sphagni</name>
    <dbReference type="NCBI Taxonomy" id="1786"/>
    <lineage>
        <taxon>Bacteria</taxon>
        <taxon>Bacillati</taxon>
        <taxon>Actinomycetota</taxon>
        <taxon>Actinomycetes</taxon>
        <taxon>Mycobacteriales</taxon>
        <taxon>Mycobacteriaceae</taxon>
        <taxon>Mycolicibacterium</taxon>
    </lineage>
</organism>
<comment type="caution">
    <text evidence="2">The sequence shown here is derived from an EMBL/GenBank/DDBJ whole genome shotgun (WGS) entry which is preliminary data.</text>
</comment>
<evidence type="ECO:0000259" key="1">
    <source>
        <dbReference type="Pfam" id="PF09949"/>
    </source>
</evidence>
<evidence type="ECO:0000313" key="3">
    <source>
        <dbReference type="Proteomes" id="UP000216063"/>
    </source>
</evidence>
<reference evidence="2 3" key="1">
    <citation type="submission" date="2017-07" db="EMBL/GenBank/DDBJ databases">
        <title>The new phylogeny of genus Mycobacterium.</title>
        <authorList>
            <person name="Tortoli E."/>
            <person name="Trovato A."/>
            <person name="Cirillo D.M."/>
        </authorList>
    </citation>
    <scope>NUCLEOTIDE SEQUENCE [LARGE SCALE GENOMIC DNA]</scope>
    <source>
        <strain evidence="2 3">ATCC 33027</strain>
    </source>
</reference>
<proteinExistence type="predicted"/>
<dbReference type="GO" id="GO:0008195">
    <property type="term" value="F:phosphatidate phosphatase activity"/>
    <property type="evidence" value="ECO:0007669"/>
    <property type="project" value="InterPro"/>
</dbReference>
<dbReference type="AlphaFoldDB" id="A0A255DFV1"/>
<evidence type="ECO:0000313" key="2">
    <source>
        <dbReference type="EMBL" id="OYN77970.1"/>
    </source>
</evidence>
<dbReference type="PANTHER" id="PTHR28208:SF3">
    <property type="entry name" value="PHOSPHATIDATE PHOSPHATASE APP1"/>
    <property type="match status" value="1"/>
</dbReference>
<dbReference type="InterPro" id="IPR019236">
    <property type="entry name" value="APP1_cat"/>
</dbReference>
<keyword evidence="3" id="KW-1185">Reference proteome</keyword>
<dbReference type="OrthoDB" id="9789875at2"/>
<dbReference type="InterPro" id="IPR052935">
    <property type="entry name" value="Mg2+_PAP"/>
</dbReference>
<accession>A0A255DFV1</accession>
<protein>
    <recommendedName>
        <fullName evidence="1">Phosphatidate phosphatase APP1 catalytic domain-containing protein</fullName>
    </recommendedName>
</protein>
<dbReference type="Pfam" id="PF09949">
    <property type="entry name" value="APP1_cat"/>
    <property type="match status" value="1"/>
</dbReference>
<feature type="domain" description="Phosphatidate phosphatase APP1 catalytic" evidence="1">
    <location>
        <begin position="188"/>
        <end position="346"/>
    </location>
</feature>
<name>A0A255DFV1_9MYCO</name>
<dbReference type="Proteomes" id="UP000216063">
    <property type="component" value="Unassembled WGS sequence"/>
</dbReference>
<dbReference type="PANTHER" id="PTHR28208">
    <property type="entry name" value="PHOSPHATIDATE PHOSPHATASE APP1"/>
    <property type="match status" value="1"/>
</dbReference>